<evidence type="ECO:0000313" key="2">
    <source>
        <dbReference type="Proteomes" id="UP000295733"/>
    </source>
</evidence>
<evidence type="ECO:0000313" key="1">
    <source>
        <dbReference type="EMBL" id="TCP23039.1"/>
    </source>
</evidence>
<dbReference type="RefSeq" id="WP_274610530.1">
    <property type="nucleotide sequence ID" value="NZ_NRRP01000002.1"/>
</dbReference>
<comment type="caution">
    <text evidence="1">The sequence shown here is derived from an EMBL/GenBank/DDBJ whole genome shotgun (WGS) entry which is preliminary data.</text>
</comment>
<keyword evidence="2" id="KW-1185">Reference proteome</keyword>
<gene>
    <name evidence="1" type="ORF">EV656_1047</name>
</gene>
<name>A0A4R2NMW9_RHOAD</name>
<reference evidence="1 2" key="1">
    <citation type="submission" date="2019-03" db="EMBL/GenBank/DDBJ databases">
        <title>Genomic Encyclopedia of Type Strains, Phase IV (KMG-IV): sequencing the most valuable type-strain genomes for metagenomic binning, comparative biology and taxonomic classification.</title>
        <authorList>
            <person name="Goeker M."/>
        </authorList>
    </citation>
    <scope>NUCLEOTIDE SEQUENCE [LARGE SCALE GENOMIC DNA]</scope>
    <source>
        <strain evidence="1 2">DSM 2781</strain>
    </source>
</reference>
<protein>
    <submittedName>
        <fullName evidence="1">Uncharacterized protein</fullName>
    </submittedName>
</protein>
<proteinExistence type="predicted"/>
<dbReference type="AlphaFoldDB" id="A0A4R2NMW9"/>
<organism evidence="1 2">
    <name type="scientific">Rhodovulum adriaticum</name>
    <name type="common">Rhodopseudomonas adriatica</name>
    <dbReference type="NCBI Taxonomy" id="35804"/>
    <lineage>
        <taxon>Bacteria</taxon>
        <taxon>Pseudomonadati</taxon>
        <taxon>Pseudomonadota</taxon>
        <taxon>Alphaproteobacteria</taxon>
        <taxon>Rhodobacterales</taxon>
        <taxon>Paracoccaceae</taxon>
        <taxon>Rhodovulum</taxon>
    </lineage>
</organism>
<sequence>MLRLLKVLFFLVLLGFLGLVGYAYLGDLPPVQADLSQPLTLDVD</sequence>
<accession>A0A4R2NMW9</accession>
<dbReference type="Proteomes" id="UP000295733">
    <property type="component" value="Unassembled WGS sequence"/>
</dbReference>
<dbReference type="EMBL" id="SLXL01000004">
    <property type="protein sequence ID" value="TCP23039.1"/>
    <property type="molecule type" value="Genomic_DNA"/>
</dbReference>